<name>A0A7H0VF96_9FLAO</name>
<evidence type="ECO:0000313" key="1">
    <source>
        <dbReference type="EMBL" id="QNR24394.1"/>
    </source>
</evidence>
<reference evidence="1 2" key="1">
    <citation type="submission" date="2020-08" db="EMBL/GenBank/DDBJ databases">
        <title>Croceimicrobium hydrocarbonivorans gen. nov., sp. nov., a novel marine bacterium isolated from a bacterial consortium that degrades polyethylene terephthalate.</title>
        <authorList>
            <person name="Liu R."/>
        </authorList>
    </citation>
    <scope>NUCLEOTIDE SEQUENCE [LARGE SCALE GENOMIC DNA]</scope>
    <source>
        <strain evidence="1 2">A20-9</strain>
    </source>
</reference>
<accession>A0A7H0VF96</accession>
<dbReference type="RefSeq" id="WP_210758921.1">
    <property type="nucleotide sequence ID" value="NZ_CP060139.1"/>
</dbReference>
<proteinExistence type="predicted"/>
<evidence type="ECO:0000313" key="2">
    <source>
        <dbReference type="Proteomes" id="UP000516305"/>
    </source>
</evidence>
<dbReference type="EMBL" id="CP060139">
    <property type="protein sequence ID" value="QNR24394.1"/>
    <property type="molecule type" value="Genomic_DNA"/>
</dbReference>
<protein>
    <submittedName>
        <fullName evidence="1">Uncharacterized protein</fullName>
    </submittedName>
</protein>
<organism evidence="1 2">
    <name type="scientific">Croceimicrobium hydrocarbonivorans</name>
    <dbReference type="NCBI Taxonomy" id="2761580"/>
    <lineage>
        <taxon>Bacteria</taxon>
        <taxon>Pseudomonadati</taxon>
        <taxon>Bacteroidota</taxon>
        <taxon>Flavobacteriia</taxon>
        <taxon>Flavobacteriales</taxon>
        <taxon>Owenweeksiaceae</taxon>
        <taxon>Croceimicrobium</taxon>
    </lineage>
</organism>
<keyword evidence="2" id="KW-1185">Reference proteome</keyword>
<dbReference type="AlphaFoldDB" id="A0A7H0VF96"/>
<gene>
    <name evidence="1" type="ORF">H4K34_00725</name>
</gene>
<sequence length="298" mass="34346">MRRLCLILISLSLGKLGAQDFHSHIEEYDIQESLFNGQIGEYPIRMYLQIVATEDRMHPYTVVEGWYSYNSVGEAIPIFGLQSGQQLLLFSGESYLDSIRELANPELDFVDGYYDLIDPWPILSSEEFDFFGERFHFAQNNAYWQKGSKKLDLHLSFDPFQLYRSFRHLVWDDGRAMDLEAMGLVGSGYSVIAENDHSILLHYIYDSNPWNPMGRCGAGFESGLYLMHFSEEGYFLKADHFPLESCNAGTYVEFSLEEDGRLKLESMANDKQETLFIDLNVFDQSQESIVEALQNQAY</sequence>
<dbReference type="Proteomes" id="UP000516305">
    <property type="component" value="Chromosome"/>
</dbReference>
<dbReference type="KEGG" id="chyd:H4K34_00725"/>